<feature type="domain" description="Cystatin" evidence="6">
    <location>
        <begin position="1"/>
        <end position="98"/>
    </location>
</feature>
<dbReference type="AlphaFoldDB" id="A0A8S3YWY7"/>
<evidence type="ECO:0000313" key="8">
    <source>
        <dbReference type="Proteomes" id="UP000678393"/>
    </source>
</evidence>
<dbReference type="FunFam" id="3.10.450.10:FF:000001">
    <property type="entry name" value="Cystatin-A"/>
    <property type="match status" value="1"/>
</dbReference>
<dbReference type="InterPro" id="IPR001713">
    <property type="entry name" value="Prot_inh_stefin"/>
</dbReference>
<dbReference type="Pfam" id="PF00031">
    <property type="entry name" value="Cystatin"/>
    <property type="match status" value="1"/>
</dbReference>
<dbReference type="SUPFAM" id="SSF54403">
    <property type="entry name" value="Cystatin/monellin"/>
    <property type="match status" value="1"/>
</dbReference>
<evidence type="ECO:0000256" key="3">
    <source>
        <dbReference type="ARBA" id="ARBA00022490"/>
    </source>
</evidence>
<evidence type="ECO:0000256" key="5">
    <source>
        <dbReference type="ARBA" id="ARBA00022704"/>
    </source>
</evidence>
<accession>A0A8S3YWY7</accession>
<keyword evidence="8" id="KW-1185">Reference proteome</keyword>
<evidence type="ECO:0000256" key="4">
    <source>
        <dbReference type="ARBA" id="ARBA00022690"/>
    </source>
</evidence>
<keyword evidence="4" id="KW-0646">Protease inhibitor</keyword>
<organism evidence="7 8">
    <name type="scientific">Candidula unifasciata</name>
    <dbReference type="NCBI Taxonomy" id="100452"/>
    <lineage>
        <taxon>Eukaryota</taxon>
        <taxon>Metazoa</taxon>
        <taxon>Spiralia</taxon>
        <taxon>Lophotrochozoa</taxon>
        <taxon>Mollusca</taxon>
        <taxon>Gastropoda</taxon>
        <taxon>Heterobranchia</taxon>
        <taxon>Euthyneura</taxon>
        <taxon>Panpulmonata</taxon>
        <taxon>Eupulmonata</taxon>
        <taxon>Stylommatophora</taxon>
        <taxon>Helicina</taxon>
        <taxon>Helicoidea</taxon>
        <taxon>Geomitridae</taxon>
        <taxon>Candidula</taxon>
    </lineage>
</organism>
<comment type="caution">
    <text evidence="7">The sequence shown here is derived from an EMBL/GenBank/DDBJ whole genome shotgun (WGS) entry which is preliminary data.</text>
</comment>
<protein>
    <recommendedName>
        <fullName evidence="6">Cystatin domain-containing protein</fullName>
    </recommendedName>
</protein>
<sequence>MLCGGTTETKEATEEIQALVEKVHADLEAKDGNSFPHFKAVAYKSQIVNGTNYFVKIQVDDDKFIHARIHQALPHAGSTVSFHSYQPSKSREDAIEYF</sequence>
<evidence type="ECO:0000256" key="1">
    <source>
        <dbReference type="ARBA" id="ARBA00004496"/>
    </source>
</evidence>
<reference evidence="7" key="1">
    <citation type="submission" date="2021-04" db="EMBL/GenBank/DDBJ databases">
        <authorList>
            <consortium name="Molecular Ecology Group"/>
        </authorList>
    </citation>
    <scope>NUCLEOTIDE SEQUENCE</scope>
</reference>
<dbReference type="CDD" id="cd00042">
    <property type="entry name" value="CY"/>
    <property type="match status" value="1"/>
</dbReference>
<dbReference type="SMART" id="SM00043">
    <property type="entry name" value="CY"/>
    <property type="match status" value="1"/>
</dbReference>
<keyword evidence="3" id="KW-0963">Cytoplasm</keyword>
<evidence type="ECO:0000313" key="7">
    <source>
        <dbReference type="EMBL" id="CAG5121454.1"/>
    </source>
</evidence>
<dbReference type="PANTHER" id="PTHR11414:SF21">
    <property type="entry name" value="CYSTATIN 14A, TANDEM DUPLICATE 1-RELATED"/>
    <property type="match status" value="1"/>
</dbReference>
<dbReference type="Gene3D" id="3.10.450.10">
    <property type="match status" value="1"/>
</dbReference>
<dbReference type="Proteomes" id="UP000678393">
    <property type="component" value="Unassembled WGS sequence"/>
</dbReference>
<dbReference type="PANTHER" id="PTHR11414">
    <property type="entry name" value="CYSTATIN FAMILY MEMBER"/>
    <property type="match status" value="1"/>
</dbReference>
<dbReference type="InterPro" id="IPR000010">
    <property type="entry name" value="Cystatin_dom"/>
</dbReference>
<dbReference type="PRINTS" id="PR00295">
    <property type="entry name" value="STEFINA"/>
</dbReference>
<evidence type="ECO:0000256" key="2">
    <source>
        <dbReference type="ARBA" id="ARBA00009403"/>
    </source>
</evidence>
<evidence type="ECO:0000259" key="6">
    <source>
        <dbReference type="SMART" id="SM00043"/>
    </source>
</evidence>
<comment type="similarity">
    <text evidence="2">Belongs to the cystatin family.</text>
</comment>
<comment type="subcellular location">
    <subcellularLocation>
        <location evidence="1">Cytoplasm</location>
    </subcellularLocation>
</comment>
<gene>
    <name evidence="7" type="ORF">CUNI_LOCUS7012</name>
</gene>
<dbReference type="EMBL" id="CAJHNH020001090">
    <property type="protein sequence ID" value="CAG5121454.1"/>
    <property type="molecule type" value="Genomic_DNA"/>
</dbReference>
<proteinExistence type="inferred from homology"/>
<dbReference type="InterPro" id="IPR046350">
    <property type="entry name" value="Cystatin_sf"/>
</dbReference>
<name>A0A8S3YWY7_9EUPU</name>
<keyword evidence="5" id="KW-0789">Thiol protease inhibitor</keyword>
<dbReference type="OrthoDB" id="2429551at2759"/>
<dbReference type="GO" id="GO:0005829">
    <property type="term" value="C:cytosol"/>
    <property type="evidence" value="ECO:0007669"/>
    <property type="project" value="TreeGrafter"/>
</dbReference>
<dbReference type="GO" id="GO:0004869">
    <property type="term" value="F:cysteine-type endopeptidase inhibitor activity"/>
    <property type="evidence" value="ECO:0007669"/>
    <property type="project" value="UniProtKB-KW"/>
</dbReference>